<dbReference type="CDD" id="cd04301">
    <property type="entry name" value="NAT_SF"/>
    <property type="match status" value="1"/>
</dbReference>
<name>A0A7X0FML9_9MICO</name>
<dbReference type="Pfam" id="PF00583">
    <property type="entry name" value="Acetyltransf_1"/>
    <property type="match status" value="1"/>
</dbReference>
<dbReference type="PROSITE" id="PS51186">
    <property type="entry name" value="GNAT"/>
    <property type="match status" value="1"/>
</dbReference>
<dbReference type="RefSeq" id="WP_184749073.1">
    <property type="nucleotide sequence ID" value="NZ_BAAAJR010000008.1"/>
</dbReference>
<gene>
    <name evidence="4" type="ORF">HD594_000099</name>
</gene>
<evidence type="ECO:0000256" key="2">
    <source>
        <dbReference type="ARBA" id="ARBA00023315"/>
    </source>
</evidence>
<dbReference type="SUPFAM" id="SSF55729">
    <property type="entry name" value="Acyl-CoA N-acyltransferases (Nat)"/>
    <property type="match status" value="1"/>
</dbReference>
<evidence type="ECO:0000313" key="4">
    <source>
        <dbReference type="EMBL" id="MBB6389786.1"/>
    </source>
</evidence>
<dbReference type="InterPro" id="IPR000182">
    <property type="entry name" value="GNAT_dom"/>
</dbReference>
<dbReference type="Proteomes" id="UP000537775">
    <property type="component" value="Unassembled WGS sequence"/>
</dbReference>
<comment type="caution">
    <text evidence="4">The sequence shown here is derived from an EMBL/GenBank/DDBJ whole genome shotgun (WGS) entry which is preliminary data.</text>
</comment>
<reference evidence="4 5" key="1">
    <citation type="submission" date="2020-08" db="EMBL/GenBank/DDBJ databases">
        <title>Sequencing the genomes of 1000 actinobacteria strains.</title>
        <authorList>
            <person name="Klenk H.-P."/>
        </authorList>
    </citation>
    <scope>NUCLEOTIDE SEQUENCE [LARGE SCALE GENOMIC DNA]</scope>
    <source>
        <strain evidence="4 5">DSM 12511</strain>
    </source>
</reference>
<organism evidence="4 5">
    <name type="scientific">Microbacterium thalassium</name>
    <dbReference type="NCBI Taxonomy" id="362649"/>
    <lineage>
        <taxon>Bacteria</taxon>
        <taxon>Bacillati</taxon>
        <taxon>Actinomycetota</taxon>
        <taxon>Actinomycetes</taxon>
        <taxon>Micrococcales</taxon>
        <taxon>Microbacteriaceae</taxon>
        <taxon>Microbacterium</taxon>
    </lineage>
</organism>
<sequence>MRIEDAVSEDAPALAELAARTFPLACPPHISADAIASFIAAHLTAAAFAGYLDDPAYDVLAAWEDDGRLGGYALSVRRDPPADIARLLPPGPVTELSKLYVRPEAHGGGAARLLLDAVVERARSAGTATVWLGTNRENHRARRFYEREGFALAGPRRFLVGDRWEDDVVYTRIIPEP</sequence>
<protein>
    <submittedName>
        <fullName evidence="4">GNAT superfamily N-acetyltransferase</fullName>
    </submittedName>
</protein>
<dbReference type="InterPro" id="IPR016181">
    <property type="entry name" value="Acyl_CoA_acyltransferase"/>
</dbReference>
<keyword evidence="2" id="KW-0012">Acyltransferase</keyword>
<dbReference type="GO" id="GO:0016747">
    <property type="term" value="F:acyltransferase activity, transferring groups other than amino-acyl groups"/>
    <property type="evidence" value="ECO:0007669"/>
    <property type="project" value="InterPro"/>
</dbReference>
<proteinExistence type="predicted"/>
<evidence type="ECO:0000313" key="5">
    <source>
        <dbReference type="Proteomes" id="UP000537775"/>
    </source>
</evidence>
<keyword evidence="5" id="KW-1185">Reference proteome</keyword>
<evidence type="ECO:0000259" key="3">
    <source>
        <dbReference type="PROSITE" id="PS51186"/>
    </source>
</evidence>
<dbReference type="Gene3D" id="3.40.630.30">
    <property type="match status" value="1"/>
</dbReference>
<dbReference type="PANTHER" id="PTHR43877">
    <property type="entry name" value="AMINOALKYLPHOSPHONATE N-ACETYLTRANSFERASE-RELATED-RELATED"/>
    <property type="match status" value="1"/>
</dbReference>
<feature type="domain" description="N-acetyltransferase" evidence="3">
    <location>
        <begin position="1"/>
        <end position="175"/>
    </location>
</feature>
<dbReference type="EMBL" id="JACHML010000001">
    <property type="protein sequence ID" value="MBB6389786.1"/>
    <property type="molecule type" value="Genomic_DNA"/>
</dbReference>
<dbReference type="InterPro" id="IPR050832">
    <property type="entry name" value="Bact_Acetyltransf"/>
</dbReference>
<keyword evidence="1 4" id="KW-0808">Transferase</keyword>
<evidence type="ECO:0000256" key="1">
    <source>
        <dbReference type="ARBA" id="ARBA00022679"/>
    </source>
</evidence>
<dbReference type="AlphaFoldDB" id="A0A7X0FML9"/>
<accession>A0A7X0FML9</accession>